<protein>
    <submittedName>
        <fullName evidence="1">Uncharacterized protein</fullName>
    </submittedName>
</protein>
<name>A0A7R9M3E3_9ACAR</name>
<gene>
    <name evidence="1" type="ORF">OSB1V03_LOCUS23466</name>
</gene>
<dbReference type="EMBL" id="OC913475">
    <property type="protein sequence ID" value="CAD7651642.1"/>
    <property type="molecule type" value="Genomic_DNA"/>
</dbReference>
<feature type="non-terminal residue" evidence="1">
    <location>
        <position position="66"/>
    </location>
</feature>
<dbReference type="EMBL" id="CAJPIZ010058900">
    <property type="protein sequence ID" value="CAG2123521.1"/>
    <property type="molecule type" value="Genomic_DNA"/>
</dbReference>
<proteinExistence type="predicted"/>
<reference evidence="1" key="1">
    <citation type="submission" date="2020-11" db="EMBL/GenBank/DDBJ databases">
        <authorList>
            <person name="Tran Van P."/>
        </authorList>
    </citation>
    <scope>NUCLEOTIDE SEQUENCE</scope>
</reference>
<evidence type="ECO:0000313" key="1">
    <source>
        <dbReference type="EMBL" id="CAD7651642.1"/>
    </source>
</evidence>
<evidence type="ECO:0000313" key="2">
    <source>
        <dbReference type="Proteomes" id="UP000759131"/>
    </source>
</evidence>
<dbReference type="AlphaFoldDB" id="A0A7R9M3E3"/>
<accession>A0A7R9M3E3</accession>
<keyword evidence="2" id="KW-1185">Reference proteome</keyword>
<organism evidence="1">
    <name type="scientific">Medioppia subpectinata</name>
    <dbReference type="NCBI Taxonomy" id="1979941"/>
    <lineage>
        <taxon>Eukaryota</taxon>
        <taxon>Metazoa</taxon>
        <taxon>Ecdysozoa</taxon>
        <taxon>Arthropoda</taxon>
        <taxon>Chelicerata</taxon>
        <taxon>Arachnida</taxon>
        <taxon>Acari</taxon>
        <taxon>Acariformes</taxon>
        <taxon>Sarcoptiformes</taxon>
        <taxon>Oribatida</taxon>
        <taxon>Brachypylina</taxon>
        <taxon>Oppioidea</taxon>
        <taxon>Oppiidae</taxon>
        <taxon>Medioppia</taxon>
    </lineage>
</organism>
<dbReference type="Proteomes" id="UP000759131">
    <property type="component" value="Unassembled WGS sequence"/>
</dbReference>
<sequence>ALIDAEATLAACAAAVRCSPSISSHHSIPDGCSESEVTLETPLVNSVRHKFYTHEASNPDKSATHV</sequence>